<dbReference type="PROSITE" id="PS51257">
    <property type="entry name" value="PROKAR_LIPOPROTEIN"/>
    <property type="match status" value="1"/>
</dbReference>
<feature type="chain" id="PRO_5045525708" description="Cytochrome c domain-containing protein" evidence="1">
    <location>
        <begin position="19"/>
        <end position="520"/>
    </location>
</feature>
<dbReference type="Proteomes" id="UP001528411">
    <property type="component" value="Unassembled WGS sequence"/>
</dbReference>
<reference evidence="2 3" key="1">
    <citation type="submission" date="2023-01" db="EMBL/GenBank/DDBJ databases">
        <title>Psychrosphaera sp. nov., isolated from marine algae.</title>
        <authorList>
            <person name="Bayburt H."/>
            <person name="Choi B.J."/>
            <person name="Kim J.M."/>
            <person name="Choi D.G."/>
            <person name="Jeon C.O."/>
        </authorList>
    </citation>
    <scope>NUCLEOTIDE SEQUENCE [LARGE SCALE GENOMIC DNA]</scope>
    <source>
        <strain evidence="2 3">G1-22</strain>
    </source>
</reference>
<keyword evidence="3" id="KW-1185">Reference proteome</keyword>
<keyword evidence="1" id="KW-0732">Signal</keyword>
<dbReference type="RefSeq" id="WP_272181644.1">
    <property type="nucleotide sequence ID" value="NZ_JAQOMS010000002.1"/>
</dbReference>
<proteinExistence type="predicted"/>
<name>A0ABT5FGT3_9GAMM</name>
<organism evidence="2 3">
    <name type="scientific">Psychrosphaera algicola</name>
    <dbReference type="NCBI Taxonomy" id="3023714"/>
    <lineage>
        <taxon>Bacteria</taxon>
        <taxon>Pseudomonadati</taxon>
        <taxon>Pseudomonadota</taxon>
        <taxon>Gammaproteobacteria</taxon>
        <taxon>Alteromonadales</taxon>
        <taxon>Pseudoalteromonadaceae</taxon>
        <taxon>Psychrosphaera</taxon>
    </lineage>
</organism>
<sequence length="520" mass="56885">MMKIILICAITVMLVACGEDAVAPETESAFPKIHANKFLKYVNTQSGLPAGEYQLKMSSNGTFNNISYQIEVVKGTATDDANLQPETFTGEWISGQTSTETFLLNQAIGVEITMASSAELTIGLYKNDQLMAATQTTSATEPAVISIAASNISNAAYSDAYYRAVDPDNTRTTLAGWLDANGFDQGDETYVAFRDTKDLGYGRSMFARKRADGGTAIYVDNYIVKLGGPSPANYGPLNVHAAVEQNRKYHAGTNAIEFSPIDASDPNSPMITKFFTFKPADSSGVQERLLEADLDGRGIKPVPTTCISCHGGAMLPLDKNGEFQLQSLQTAKLNLLEIDTFEYSDLTGFSQLEQSENLRTFNSIIADTFEQQKNQTGVKGHWSADFAIEIAKGRYGDDLDNGSFDTAYVPAGWQQNGSRPSGVASLYKTVIEPHCVSCHSLRGTEIGESTKVEVDGELISLANAVNFSSYEKFISMSDRIIDYVYRRGQMPMSLRNYERFWQNPQGKPTFLASFYLGLTS</sequence>
<evidence type="ECO:0000313" key="3">
    <source>
        <dbReference type="Proteomes" id="UP001528411"/>
    </source>
</evidence>
<comment type="caution">
    <text evidence="2">The sequence shown here is derived from an EMBL/GenBank/DDBJ whole genome shotgun (WGS) entry which is preliminary data.</text>
</comment>
<evidence type="ECO:0000256" key="1">
    <source>
        <dbReference type="SAM" id="SignalP"/>
    </source>
</evidence>
<gene>
    <name evidence="2" type="ORF">PN838_18925</name>
</gene>
<feature type="signal peptide" evidence="1">
    <location>
        <begin position="1"/>
        <end position="18"/>
    </location>
</feature>
<protein>
    <recommendedName>
        <fullName evidence="4">Cytochrome c domain-containing protein</fullName>
    </recommendedName>
</protein>
<evidence type="ECO:0008006" key="4">
    <source>
        <dbReference type="Google" id="ProtNLM"/>
    </source>
</evidence>
<evidence type="ECO:0000313" key="2">
    <source>
        <dbReference type="EMBL" id="MDC2890447.1"/>
    </source>
</evidence>
<dbReference type="EMBL" id="JAQOMS010000002">
    <property type="protein sequence ID" value="MDC2890447.1"/>
    <property type="molecule type" value="Genomic_DNA"/>
</dbReference>
<accession>A0ABT5FGT3</accession>